<dbReference type="CDD" id="cd11527">
    <property type="entry name" value="NTP-PPase_dUTPase"/>
    <property type="match status" value="1"/>
</dbReference>
<dbReference type="Proteomes" id="UP000075683">
    <property type="component" value="Unassembled WGS sequence"/>
</dbReference>
<dbReference type="PATRIC" id="fig|301148.3.peg.4202"/>
<dbReference type="SUPFAM" id="SSF101386">
    <property type="entry name" value="all-alpha NTP pyrophosphatases"/>
    <property type="match status" value="1"/>
</dbReference>
<organism evidence="1 2">
    <name type="scientific">Caldibacillus debilis</name>
    <dbReference type="NCBI Taxonomy" id="301148"/>
    <lineage>
        <taxon>Bacteria</taxon>
        <taxon>Bacillati</taxon>
        <taxon>Bacillota</taxon>
        <taxon>Bacilli</taxon>
        <taxon>Bacillales</taxon>
        <taxon>Bacillaceae</taxon>
        <taxon>Caldibacillus</taxon>
    </lineage>
</organism>
<dbReference type="GO" id="GO:0004170">
    <property type="term" value="F:dUTP diphosphatase activity"/>
    <property type="evidence" value="ECO:0007669"/>
    <property type="project" value="UniProtKB-EC"/>
</dbReference>
<dbReference type="InterPro" id="IPR014871">
    <property type="entry name" value="dUTPase/dCTP_pyrophosphatase"/>
</dbReference>
<name>A0A150ME34_9BACI</name>
<dbReference type="InterPro" id="IPR016947">
    <property type="entry name" value="UCP030140"/>
</dbReference>
<reference evidence="1 2" key="1">
    <citation type="submission" date="2016-01" db="EMBL/GenBank/DDBJ databases">
        <title>Draft Genome Sequences of Seven Thermophilic Sporeformers Isolated from Foods.</title>
        <authorList>
            <person name="Berendsen E.M."/>
            <person name="Wells-Bennik M.H."/>
            <person name="Krawcyk A.O."/>
            <person name="De Jong A."/>
            <person name="Holsappel S."/>
            <person name="Eijlander R.T."/>
            <person name="Kuipers O.P."/>
        </authorList>
    </citation>
    <scope>NUCLEOTIDE SEQUENCE [LARGE SCALE GENOMIC DNA]</scope>
    <source>
        <strain evidence="1 2">B4135</strain>
    </source>
</reference>
<dbReference type="AlphaFoldDB" id="A0A150ME34"/>
<keyword evidence="1" id="KW-0378">Hydrolase</keyword>
<dbReference type="RefSeq" id="WP_061567923.1">
    <property type="nucleotide sequence ID" value="NZ_LQYT01000008.1"/>
</dbReference>
<comment type="caution">
    <text evidence="1">The sequence shown here is derived from an EMBL/GenBank/DDBJ whole genome shotgun (WGS) entry which is preliminary data.</text>
</comment>
<sequence>MELQKMFELQKVLDRRIETKHRLEHEYIFDKKVLALLVEIGELANETRCFKYWSEKGPSARETILEEYVDGMHFILSLGLMFGFDRLSGESVPGKGRGTGDLTVKFLEVYDAVYRFQREKTAESYMALLETFYELGELLGFTREEIFRAYVSKNEVNHRRQEEGY</sequence>
<protein>
    <submittedName>
        <fullName evidence="1">Dimeric dUTPase</fullName>
        <ecNumber evidence="1">3.6.1.23</ecNumber>
    </submittedName>
</protein>
<gene>
    <name evidence="1" type="ORF">B4135_1086</name>
</gene>
<evidence type="ECO:0000313" key="1">
    <source>
        <dbReference type="EMBL" id="KYD22751.1"/>
    </source>
</evidence>
<dbReference type="Pfam" id="PF08761">
    <property type="entry name" value="dUTPase_2"/>
    <property type="match status" value="1"/>
</dbReference>
<dbReference type="STRING" id="301148.B4135_1086"/>
<evidence type="ECO:0000313" key="2">
    <source>
        <dbReference type="Proteomes" id="UP000075683"/>
    </source>
</evidence>
<dbReference type="PIRSF" id="PIRSF030140">
    <property type="entry name" value="UCP030140"/>
    <property type="match status" value="1"/>
</dbReference>
<dbReference type="EC" id="3.6.1.23" evidence="1"/>
<accession>A0A150ME34</accession>
<proteinExistence type="predicted"/>
<dbReference type="OrthoDB" id="5506143at2"/>
<dbReference type="Gene3D" id="1.10.4010.10">
    <property type="entry name" value="Type II deoxyuridine triphosphatase"/>
    <property type="match status" value="1"/>
</dbReference>
<dbReference type="EMBL" id="LQYT01000008">
    <property type="protein sequence ID" value="KYD22751.1"/>
    <property type="molecule type" value="Genomic_DNA"/>
</dbReference>